<evidence type="ECO:0000259" key="3">
    <source>
        <dbReference type="Pfam" id="PF12850"/>
    </source>
</evidence>
<dbReference type="EC" id="3.1.4.-" evidence="2"/>
<comment type="similarity">
    <text evidence="1 2">Belongs to the metallophosphoesterase superfamily. YfcE family.</text>
</comment>
<evidence type="ECO:0000313" key="4">
    <source>
        <dbReference type="EMBL" id="WXA90521.1"/>
    </source>
</evidence>
<sequence length="181" mass="19993">MHEEVALQEGELRLVVVADTHSKPHPRANELITRERPHRILHAGDIGDFSVLDQLGTIAPVSAVRGNIDGTGSEVPDVRVIDVRDGDASLWKLLLLHIAVNGPKLRADAVRLAQSEDASVVVCGHSHVPFLGRDRGLVMFNPGSIGPRRFQLPILFGVIHIQRDRVEMRHIDCESGNVWRP</sequence>
<gene>
    <name evidence="4" type="ORF">LZC95_29195</name>
</gene>
<dbReference type="InterPro" id="IPR029052">
    <property type="entry name" value="Metallo-depent_PP-like"/>
</dbReference>
<dbReference type="EMBL" id="CP089982">
    <property type="protein sequence ID" value="WXA90521.1"/>
    <property type="molecule type" value="Genomic_DNA"/>
</dbReference>
<keyword evidence="2" id="KW-0479">Metal-binding</keyword>
<proteinExistence type="inferred from homology"/>
<accession>A0ABZ2JVV8</accession>
<evidence type="ECO:0000256" key="1">
    <source>
        <dbReference type="ARBA" id="ARBA00008950"/>
    </source>
</evidence>
<evidence type="ECO:0000256" key="2">
    <source>
        <dbReference type="RuleBase" id="RU362039"/>
    </source>
</evidence>
<reference evidence="4 5" key="1">
    <citation type="submission" date="2021-12" db="EMBL/GenBank/DDBJ databases">
        <title>Discovery of the Pendulisporaceae a myxobacterial family with distinct sporulation behavior and unique specialized metabolism.</title>
        <authorList>
            <person name="Garcia R."/>
            <person name="Popoff A."/>
            <person name="Bader C.D."/>
            <person name="Loehr J."/>
            <person name="Walesch S."/>
            <person name="Walt C."/>
            <person name="Boldt J."/>
            <person name="Bunk B."/>
            <person name="Haeckl F.J.F.P.J."/>
            <person name="Gunesch A.P."/>
            <person name="Birkelbach J."/>
            <person name="Nuebel U."/>
            <person name="Pietschmann T."/>
            <person name="Bach T."/>
            <person name="Mueller R."/>
        </authorList>
    </citation>
    <scope>NUCLEOTIDE SEQUENCE [LARGE SCALE GENOMIC DNA]</scope>
    <source>
        <strain evidence="4 5">MSr12523</strain>
    </source>
</reference>
<dbReference type="SUPFAM" id="SSF56300">
    <property type="entry name" value="Metallo-dependent phosphatases"/>
    <property type="match status" value="1"/>
</dbReference>
<dbReference type="RefSeq" id="WP_394841134.1">
    <property type="nucleotide sequence ID" value="NZ_CP089982.1"/>
</dbReference>
<dbReference type="NCBIfam" id="TIGR00040">
    <property type="entry name" value="yfcE"/>
    <property type="match status" value="1"/>
</dbReference>
<evidence type="ECO:0000313" key="5">
    <source>
        <dbReference type="Proteomes" id="UP001379533"/>
    </source>
</evidence>
<comment type="cofactor">
    <cofactor evidence="2">
        <name>a divalent metal cation</name>
        <dbReference type="ChEBI" id="CHEBI:60240"/>
    </cofactor>
</comment>
<dbReference type="InterPro" id="IPR024654">
    <property type="entry name" value="Calcineurin-like_PHP_lpxH"/>
</dbReference>
<organism evidence="4 5">
    <name type="scientific">Pendulispora brunnea</name>
    <dbReference type="NCBI Taxonomy" id="2905690"/>
    <lineage>
        <taxon>Bacteria</taxon>
        <taxon>Pseudomonadati</taxon>
        <taxon>Myxococcota</taxon>
        <taxon>Myxococcia</taxon>
        <taxon>Myxococcales</taxon>
        <taxon>Sorangiineae</taxon>
        <taxon>Pendulisporaceae</taxon>
        <taxon>Pendulispora</taxon>
    </lineage>
</organism>
<dbReference type="Gene3D" id="3.60.21.10">
    <property type="match status" value="1"/>
</dbReference>
<protein>
    <recommendedName>
        <fullName evidence="2">Phosphoesterase</fullName>
        <ecNumber evidence="2">3.1.4.-</ecNumber>
    </recommendedName>
</protein>
<dbReference type="Pfam" id="PF12850">
    <property type="entry name" value="Metallophos_2"/>
    <property type="match status" value="1"/>
</dbReference>
<dbReference type="InterPro" id="IPR000979">
    <property type="entry name" value="Phosphodiesterase_MJ0936/Vps29"/>
</dbReference>
<keyword evidence="5" id="KW-1185">Reference proteome</keyword>
<name>A0ABZ2JVV8_9BACT</name>
<dbReference type="PANTHER" id="PTHR11124">
    <property type="entry name" value="VACUOLAR SORTING PROTEIN VPS29"/>
    <property type="match status" value="1"/>
</dbReference>
<dbReference type="Proteomes" id="UP001379533">
    <property type="component" value="Chromosome"/>
</dbReference>
<feature type="domain" description="Calcineurin-like phosphoesterase" evidence="3">
    <location>
        <begin position="13"/>
        <end position="163"/>
    </location>
</feature>